<dbReference type="EMBL" id="FP565809">
    <property type="protein sequence ID" value="CBH21736.1"/>
    <property type="molecule type" value="Genomic_DNA"/>
</dbReference>
<evidence type="ECO:0000256" key="2">
    <source>
        <dbReference type="ARBA" id="ARBA00022723"/>
    </source>
</evidence>
<dbReference type="KEGG" id="cst:CLOST_1616"/>
<keyword evidence="3" id="KW-0408">Iron</keyword>
<dbReference type="Pfam" id="PF12836">
    <property type="entry name" value="HHH_3"/>
    <property type="match status" value="1"/>
</dbReference>
<accession>E3PS82</accession>
<keyword evidence="2" id="KW-0479">Metal-binding</keyword>
<dbReference type="Proteomes" id="UP000007041">
    <property type="component" value="Chromosome"/>
</dbReference>
<dbReference type="Gene3D" id="3.20.20.70">
    <property type="entry name" value="Aldolase class I"/>
    <property type="match status" value="1"/>
</dbReference>
<sequence>METLDKLKILAESAKYDISCSSSGGVKRKSNNKSVGSIHTSGICHSFTADGRCVSLFKILLSNSCIYDCKYCINKVTNDIKRATFTPKEVCELTISFYKRNYIEGLFLSSAIVKNPNYTMELLVQTVIMLRTEYHFKGYIHLKAIPGADQILITKAGLYVDRLSANIELPSKDSLKILAPQKTYKDILTPMHTISQKLLESGQSKTKSKELFVPAGQSTQMIVGASPEADGHIIRLSEELYNRFSLKRVYYSSYIPVNEDTLLPAIPEPTFLREHRLYQADWLLRFYDFKASELLSVNQNFNLALDPKANYALNNMNLFPVNIQTASYKLLLRVPGIGVRSAKRIVEARRFTNLRFEDLVKIGVVMKRAKYFIICRGKYFMDLKFKEETIKDYIIMDEKIKNKVSEGIQLSIFDLPSYEIMSSVTGEY</sequence>
<dbReference type="GO" id="GO:0046872">
    <property type="term" value="F:metal ion binding"/>
    <property type="evidence" value="ECO:0007669"/>
    <property type="project" value="UniProtKB-KW"/>
</dbReference>
<gene>
    <name evidence="5" type="ordered locus">CLOST_1616</name>
</gene>
<dbReference type="InterPro" id="IPR010994">
    <property type="entry name" value="RuvA_2-like"/>
</dbReference>
<dbReference type="SUPFAM" id="SSF47781">
    <property type="entry name" value="RuvA domain 2-like"/>
    <property type="match status" value="1"/>
</dbReference>
<keyword evidence="6" id="KW-1185">Reference proteome</keyword>
<dbReference type="InterPro" id="IPR013785">
    <property type="entry name" value="Aldolase_TIM"/>
</dbReference>
<evidence type="ECO:0000313" key="6">
    <source>
        <dbReference type="Proteomes" id="UP000007041"/>
    </source>
</evidence>
<dbReference type="Gene3D" id="1.10.150.320">
    <property type="entry name" value="Photosystem II 12 kDa extrinsic protein"/>
    <property type="match status" value="1"/>
</dbReference>
<dbReference type="eggNOG" id="COG4277">
    <property type="taxonomic scope" value="Bacteria"/>
</dbReference>
<keyword evidence="4" id="KW-0411">Iron-sulfur</keyword>
<dbReference type="NCBIfam" id="TIGR03916">
    <property type="entry name" value="rSAM_link_UDG"/>
    <property type="match status" value="1"/>
</dbReference>
<dbReference type="PANTHER" id="PTHR21180:SF9">
    <property type="entry name" value="TYPE II SECRETION SYSTEM PROTEIN K"/>
    <property type="match status" value="1"/>
</dbReference>
<dbReference type="SFLD" id="SFLDG01102">
    <property type="entry name" value="Uncharacterised_Radical_SAM_Su"/>
    <property type="match status" value="1"/>
</dbReference>
<dbReference type="InterPro" id="IPR007197">
    <property type="entry name" value="rSAM"/>
</dbReference>
<dbReference type="STRING" id="1511.CLOST_1616"/>
<keyword evidence="1" id="KW-0949">S-adenosyl-L-methionine</keyword>
<dbReference type="GO" id="GO:0051536">
    <property type="term" value="F:iron-sulfur cluster binding"/>
    <property type="evidence" value="ECO:0007669"/>
    <property type="project" value="UniProtKB-KW"/>
</dbReference>
<organism evidence="5 6">
    <name type="scientific">Acetoanaerobium sticklandii (strain ATCC 12662 / DSM 519 / JCM 1433 / CCUG 9281 / NCIMB 10654 / HF)</name>
    <name type="common">Clostridium sticklandii</name>
    <dbReference type="NCBI Taxonomy" id="499177"/>
    <lineage>
        <taxon>Bacteria</taxon>
        <taxon>Bacillati</taxon>
        <taxon>Bacillota</taxon>
        <taxon>Clostridia</taxon>
        <taxon>Peptostreptococcales</taxon>
        <taxon>Filifactoraceae</taxon>
        <taxon>Acetoanaerobium</taxon>
    </lineage>
</organism>
<evidence type="ECO:0000256" key="4">
    <source>
        <dbReference type="ARBA" id="ARBA00023014"/>
    </source>
</evidence>
<dbReference type="HOGENOM" id="CLU_033784_0_0_9"/>
<dbReference type="BioCyc" id="CSTI499177:GJE9-1670-MONOMER"/>
<proteinExistence type="predicted"/>
<dbReference type="SUPFAM" id="SSF102114">
    <property type="entry name" value="Radical SAM enzymes"/>
    <property type="match status" value="1"/>
</dbReference>
<name>E3PS82_ACESD</name>
<reference evidence="6" key="1">
    <citation type="journal article" date="2010" name="BMC Genomics">
        <title>Clostridium sticklandii, a specialist in amino acid degradation:revisiting its metabolism through its genome sequence.</title>
        <authorList>
            <person name="Fonknechten N."/>
            <person name="Chaussonnerie S."/>
            <person name="Tricot S."/>
            <person name="Lajus A."/>
            <person name="Andreesen J.R."/>
            <person name="Perchat N."/>
            <person name="Pelletier E."/>
            <person name="Gouyvenoux M."/>
            <person name="Barbe V."/>
            <person name="Salanoubat M."/>
            <person name="Le Paslier D."/>
            <person name="Weissenbach J."/>
            <person name="Cohen G.N."/>
            <person name="Kreimeyer A."/>
        </authorList>
    </citation>
    <scope>NUCLEOTIDE SEQUENCE [LARGE SCALE GENOMIC DNA]</scope>
    <source>
        <strain evidence="6">ATCC 12662 / DSM 519 / JCM 1433 / CCUG 9281 / NCIMB 10654 / HF</strain>
    </source>
</reference>
<protein>
    <submittedName>
        <fullName evidence="5">Radical SAM domain protein</fullName>
    </submittedName>
</protein>
<dbReference type="InterPro" id="IPR051675">
    <property type="entry name" value="Endo/Exo/Phosphatase_dom_1"/>
</dbReference>
<dbReference type="GO" id="GO:0003824">
    <property type="term" value="F:catalytic activity"/>
    <property type="evidence" value="ECO:0007669"/>
    <property type="project" value="InterPro"/>
</dbReference>
<evidence type="ECO:0000313" key="5">
    <source>
        <dbReference type="EMBL" id="CBH21736.1"/>
    </source>
</evidence>
<dbReference type="InterPro" id="IPR058240">
    <property type="entry name" value="rSAM_sf"/>
</dbReference>
<dbReference type="SFLD" id="SFLDS00029">
    <property type="entry name" value="Radical_SAM"/>
    <property type="match status" value="1"/>
</dbReference>
<dbReference type="InterPro" id="IPR023874">
    <property type="entry name" value="DNA_rSAM_put"/>
</dbReference>
<dbReference type="PANTHER" id="PTHR21180">
    <property type="entry name" value="ENDONUCLEASE/EXONUCLEASE/PHOSPHATASE FAMILY DOMAIN-CONTAINING PROTEIN 1"/>
    <property type="match status" value="1"/>
</dbReference>
<dbReference type="AlphaFoldDB" id="E3PS82"/>
<evidence type="ECO:0000256" key="1">
    <source>
        <dbReference type="ARBA" id="ARBA00022691"/>
    </source>
</evidence>
<evidence type="ECO:0000256" key="3">
    <source>
        <dbReference type="ARBA" id="ARBA00023004"/>
    </source>
</evidence>